<gene>
    <name evidence="2" type="ORF">G7Y89_g9152</name>
</gene>
<proteinExistence type="predicted"/>
<keyword evidence="3" id="KW-1185">Reference proteome</keyword>
<dbReference type="AlphaFoldDB" id="A0A8H4W264"/>
<dbReference type="SUPFAM" id="SSF55797">
    <property type="entry name" value="PR-1-like"/>
    <property type="match status" value="1"/>
</dbReference>
<dbReference type="PROSITE" id="PS01010">
    <property type="entry name" value="CRISP_2"/>
    <property type="match status" value="1"/>
</dbReference>
<dbReference type="EMBL" id="JAAMPI010000734">
    <property type="protein sequence ID" value="KAF4628995.1"/>
    <property type="molecule type" value="Genomic_DNA"/>
</dbReference>
<comment type="caution">
    <text evidence="2">The sequence shown here is derived from an EMBL/GenBank/DDBJ whole genome shotgun (WGS) entry which is preliminary data.</text>
</comment>
<protein>
    <recommendedName>
        <fullName evidence="1">SCP domain-containing protein</fullName>
    </recommendedName>
</protein>
<evidence type="ECO:0000313" key="2">
    <source>
        <dbReference type="EMBL" id="KAF4628995.1"/>
    </source>
</evidence>
<dbReference type="Gene3D" id="3.40.33.10">
    <property type="entry name" value="CAP"/>
    <property type="match status" value="1"/>
</dbReference>
<organism evidence="2 3">
    <name type="scientific">Cudoniella acicularis</name>
    <dbReference type="NCBI Taxonomy" id="354080"/>
    <lineage>
        <taxon>Eukaryota</taxon>
        <taxon>Fungi</taxon>
        <taxon>Dikarya</taxon>
        <taxon>Ascomycota</taxon>
        <taxon>Pezizomycotina</taxon>
        <taxon>Leotiomycetes</taxon>
        <taxon>Helotiales</taxon>
        <taxon>Tricladiaceae</taxon>
        <taxon>Cudoniella</taxon>
    </lineage>
</organism>
<evidence type="ECO:0000259" key="1">
    <source>
        <dbReference type="SMART" id="SM00198"/>
    </source>
</evidence>
<dbReference type="PANTHER" id="PTHR10334">
    <property type="entry name" value="CYSTEINE-RICH SECRETORY PROTEIN-RELATED"/>
    <property type="match status" value="1"/>
</dbReference>
<dbReference type="PROSITE" id="PS01009">
    <property type="entry name" value="CRISP_1"/>
    <property type="match status" value="1"/>
</dbReference>
<dbReference type="PRINTS" id="PR00837">
    <property type="entry name" value="V5TPXLIKE"/>
</dbReference>
<dbReference type="SMART" id="SM00198">
    <property type="entry name" value="SCP"/>
    <property type="match status" value="1"/>
</dbReference>
<dbReference type="InterPro" id="IPR014044">
    <property type="entry name" value="CAP_dom"/>
</dbReference>
<reference evidence="2 3" key="1">
    <citation type="submission" date="2020-03" db="EMBL/GenBank/DDBJ databases">
        <title>Draft Genome Sequence of Cudoniella acicularis.</title>
        <authorList>
            <person name="Buettner E."/>
            <person name="Kellner H."/>
        </authorList>
    </citation>
    <scope>NUCLEOTIDE SEQUENCE [LARGE SCALE GENOMIC DNA]</scope>
    <source>
        <strain evidence="2 3">DSM 108380</strain>
    </source>
</reference>
<dbReference type="InterPro" id="IPR001283">
    <property type="entry name" value="CRISP-related"/>
</dbReference>
<sequence>MGGLQSSAEVVNMWALERTQYDWNNPGFSEQTGHFTQVVWQGTGSVGCGVANCPNGWFVVCQYSAPGNVDEEYPQNVAQAVSGTDLTAGIPS</sequence>
<dbReference type="OrthoDB" id="43654at2759"/>
<dbReference type="Proteomes" id="UP000566819">
    <property type="component" value="Unassembled WGS sequence"/>
</dbReference>
<feature type="domain" description="SCP" evidence="1">
    <location>
        <begin position="2"/>
        <end position="71"/>
    </location>
</feature>
<accession>A0A8H4W264</accession>
<dbReference type="InterPro" id="IPR018244">
    <property type="entry name" value="Allrgn_V5/Tpx1_CS"/>
</dbReference>
<name>A0A8H4W264_9HELO</name>
<dbReference type="GO" id="GO:0005576">
    <property type="term" value="C:extracellular region"/>
    <property type="evidence" value="ECO:0007669"/>
    <property type="project" value="InterPro"/>
</dbReference>
<evidence type="ECO:0000313" key="3">
    <source>
        <dbReference type="Proteomes" id="UP000566819"/>
    </source>
</evidence>
<dbReference type="InterPro" id="IPR035940">
    <property type="entry name" value="CAP_sf"/>
</dbReference>
<dbReference type="Pfam" id="PF00188">
    <property type="entry name" value="CAP"/>
    <property type="match status" value="1"/>
</dbReference>